<evidence type="ECO:0000256" key="1">
    <source>
        <dbReference type="ARBA" id="ARBA00001946"/>
    </source>
</evidence>
<sequence>MTQKYPSNQELAQTLGNVAAVYEIMGESFFKIRAYKNAADAVEQSNEEIKDIWEKGALQKVPGIGASIAQHIDEIFKTGKSRHIEMVLAKAPVTVYKLLELPGVGPKTAGRLAFELKLSNPKTLFADLKLAADNNLIAGLEGFGQKSQDEIIESIKRFKKTSKQEKRVLTSDALALADRFVEYMSSCHELSEIQALGSLRRQKTTVGDLDFAVVTDIPGKVVEHFTSWGEVQKILAAGENTARIIHVSGTQIDIKTTTKSMYGSMLQHFTGSKEHNVALREYAQKNNLSLSEKGIKDSKSKLTKFSSEKGFYNSLGMDFIPPEMRENRGEIELALAHKLPKLVDQKDIRGDLHIHSNFPIEPSHDLGKDSMASIIKQAEELGYKYIAFSEHNPQKGLSNEEKLRLIVKKKAVIDKLNTDIVVLNSLEVDILHDGTLPLDNKALIQLDLVIVSLHSSFRQNKEDMTKRILKGLSHPKAKVMGHPTARLIQQREGVDADWSKVFRFCAENGKALEINASGDRLDLPEDLVKEAKEYGVMFVLGTDAHEAAGLMKMPAAISVARRAWLESKDIINTWPVDKFKKWLYDEKS</sequence>
<keyword evidence="9" id="KW-0548">Nucleotidyltransferase</keyword>
<evidence type="ECO:0000256" key="3">
    <source>
        <dbReference type="ARBA" id="ARBA00012417"/>
    </source>
</evidence>
<dbReference type="Gene3D" id="3.30.460.10">
    <property type="entry name" value="Beta Polymerase, domain 2"/>
    <property type="match status" value="1"/>
</dbReference>
<dbReference type="InterPro" id="IPR029398">
    <property type="entry name" value="PolB_thumb"/>
</dbReference>
<dbReference type="PIRSF" id="PIRSF005047">
    <property type="entry name" value="UCP005047_YshC"/>
    <property type="match status" value="1"/>
</dbReference>
<evidence type="ECO:0000256" key="13">
    <source>
        <dbReference type="ARBA" id="ARBA00022932"/>
    </source>
</evidence>
<evidence type="ECO:0000256" key="18">
    <source>
        <dbReference type="ARBA" id="ARBA00044632"/>
    </source>
</evidence>
<keyword evidence="6" id="KW-0488">Methylation</keyword>
<dbReference type="Pfam" id="PF02811">
    <property type="entry name" value="PHP"/>
    <property type="match status" value="1"/>
</dbReference>
<comment type="subcellular location">
    <subcellularLocation>
        <location evidence="2">Cytoplasm</location>
    </subcellularLocation>
</comment>
<dbReference type="InterPro" id="IPR002054">
    <property type="entry name" value="DNA-dir_DNA_pol_X"/>
</dbReference>
<dbReference type="GO" id="GO:0140078">
    <property type="term" value="F:class I DNA-(apurinic or apyrimidinic site) endonuclease activity"/>
    <property type="evidence" value="ECO:0007669"/>
    <property type="project" value="UniProtKB-EC"/>
</dbReference>
<dbReference type="GO" id="GO:0003677">
    <property type="term" value="F:DNA binding"/>
    <property type="evidence" value="ECO:0007669"/>
    <property type="project" value="InterPro"/>
</dbReference>
<keyword evidence="15" id="KW-0234">DNA repair</keyword>
<keyword evidence="13" id="KW-0239">DNA-directed DNA polymerase</keyword>
<dbReference type="GO" id="GO:0042578">
    <property type="term" value="F:phosphoric ester hydrolase activity"/>
    <property type="evidence" value="ECO:0007669"/>
    <property type="project" value="TreeGrafter"/>
</dbReference>
<dbReference type="InterPro" id="IPR002008">
    <property type="entry name" value="DNA_pol_X_beta-like"/>
</dbReference>
<keyword evidence="12" id="KW-0832">Ubl conjugation</keyword>
<dbReference type="Gene3D" id="1.10.150.20">
    <property type="entry name" value="5' to 3' exonuclease, C-terminal subdomain"/>
    <property type="match status" value="1"/>
</dbReference>
<dbReference type="SUPFAM" id="SSF47802">
    <property type="entry name" value="DNA polymerase beta, N-terminal domain-like"/>
    <property type="match status" value="1"/>
</dbReference>
<evidence type="ECO:0000256" key="6">
    <source>
        <dbReference type="ARBA" id="ARBA00022481"/>
    </source>
</evidence>
<feature type="domain" description="Helix-hairpin-helix DNA-binding motif class 1" evidence="22">
    <location>
        <begin position="96"/>
        <end position="115"/>
    </location>
</feature>
<dbReference type="GO" id="GO:0006281">
    <property type="term" value="P:DNA repair"/>
    <property type="evidence" value="ECO:0007669"/>
    <property type="project" value="UniProtKB-KW"/>
</dbReference>
<protein>
    <recommendedName>
        <fullName evidence="5">DNA polymerase beta</fullName>
        <ecNumber evidence="3">2.7.7.7</ecNumber>
        <ecNumber evidence="4">4.2.99.18</ecNumber>
    </recommendedName>
    <alternativeName>
        <fullName evidence="16">5'-deoxyribose-phosphate lyase</fullName>
    </alternativeName>
    <alternativeName>
        <fullName evidence="17">AP lyase</fullName>
    </alternativeName>
</protein>
<dbReference type="Gene3D" id="3.30.210.10">
    <property type="entry name" value="DNA polymerase, thumb domain"/>
    <property type="match status" value="1"/>
</dbReference>
<evidence type="ECO:0000259" key="23">
    <source>
        <dbReference type="SMART" id="SM00483"/>
    </source>
</evidence>
<dbReference type="SMART" id="SM00483">
    <property type="entry name" value="POLXc"/>
    <property type="match status" value="1"/>
</dbReference>
<dbReference type="GO" id="GO:0008270">
    <property type="term" value="F:zinc ion binding"/>
    <property type="evidence" value="ECO:0007669"/>
    <property type="project" value="TreeGrafter"/>
</dbReference>
<dbReference type="InterPro" id="IPR037160">
    <property type="entry name" value="DNA_Pol_thumb_sf"/>
</dbReference>
<evidence type="ECO:0000256" key="5">
    <source>
        <dbReference type="ARBA" id="ARBA00020020"/>
    </source>
</evidence>
<dbReference type="InterPro" id="IPR043519">
    <property type="entry name" value="NT_sf"/>
</dbReference>
<evidence type="ECO:0000256" key="2">
    <source>
        <dbReference type="ARBA" id="ARBA00004496"/>
    </source>
</evidence>
<evidence type="ECO:0000313" key="25">
    <source>
        <dbReference type="Proteomes" id="UP000231246"/>
    </source>
</evidence>
<organism evidence="24 25">
    <name type="scientific">Candidatus Roizmanbacteria bacterium CG22_combo_CG10-13_8_21_14_all_38_20</name>
    <dbReference type="NCBI Taxonomy" id="1974862"/>
    <lineage>
        <taxon>Bacteria</taxon>
        <taxon>Candidatus Roizmaniibacteriota</taxon>
    </lineage>
</organism>
<evidence type="ECO:0000256" key="21">
    <source>
        <dbReference type="ARBA" id="ARBA00049244"/>
    </source>
</evidence>
<dbReference type="InterPro" id="IPR047967">
    <property type="entry name" value="PolX_PHP"/>
</dbReference>
<keyword evidence="8" id="KW-0808">Transferase</keyword>
<comment type="catalytic activity">
    <reaction evidence="19">
        <text>a 5'-end 2'-deoxyribose-2'-deoxyribonucleotide-DNA = (2E,4S)-4-hydroxypenten-2-al-5-phosphate + a 5'-end 5'-phospho-2'-deoxyribonucleoside-DNA + H(+)</text>
        <dbReference type="Rhea" id="RHEA:76255"/>
        <dbReference type="Rhea" id="RHEA-COMP:13180"/>
        <dbReference type="Rhea" id="RHEA-COMP:18657"/>
        <dbReference type="ChEBI" id="CHEBI:15378"/>
        <dbReference type="ChEBI" id="CHEBI:136412"/>
        <dbReference type="ChEBI" id="CHEBI:195194"/>
        <dbReference type="ChEBI" id="CHEBI:195195"/>
    </reaction>
</comment>
<comment type="catalytic activity">
    <reaction evidence="18">
        <text>2'-deoxyribonucleotide-(2'-deoxyribose 5'-phosphate)-2'-deoxyribonucleotide-DNA = a 3'-end 2'-deoxyribonucleotide-(2,3-dehydro-2,3-deoxyribose 5'-phosphate)-DNA + a 5'-end 5'-phospho-2'-deoxyribonucleoside-DNA + H(+)</text>
        <dbReference type="Rhea" id="RHEA:66592"/>
        <dbReference type="Rhea" id="RHEA-COMP:13180"/>
        <dbReference type="Rhea" id="RHEA-COMP:16897"/>
        <dbReference type="Rhea" id="RHEA-COMP:17067"/>
        <dbReference type="ChEBI" id="CHEBI:15378"/>
        <dbReference type="ChEBI" id="CHEBI:136412"/>
        <dbReference type="ChEBI" id="CHEBI:157695"/>
        <dbReference type="ChEBI" id="CHEBI:167181"/>
        <dbReference type="EC" id="4.2.99.18"/>
    </reaction>
</comment>
<dbReference type="SUPFAM" id="SSF81301">
    <property type="entry name" value="Nucleotidyltransferase"/>
    <property type="match status" value="1"/>
</dbReference>
<evidence type="ECO:0000256" key="16">
    <source>
        <dbReference type="ARBA" id="ARBA00035717"/>
    </source>
</evidence>
<dbReference type="CDD" id="cd07436">
    <property type="entry name" value="PHP_PolX"/>
    <property type="match status" value="1"/>
</dbReference>
<dbReference type="Proteomes" id="UP000231246">
    <property type="component" value="Unassembled WGS sequence"/>
</dbReference>
<evidence type="ECO:0000256" key="10">
    <source>
        <dbReference type="ARBA" id="ARBA00022705"/>
    </source>
</evidence>
<dbReference type="InterPro" id="IPR016195">
    <property type="entry name" value="Pol/histidinol_Pase-like"/>
</dbReference>
<evidence type="ECO:0000256" key="20">
    <source>
        <dbReference type="ARBA" id="ARBA00045548"/>
    </source>
</evidence>
<evidence type="ECO:0000256" key="17">
    <source>
        <dbReference type="ARBA" id="ARBA00035726"/>
    </source>
</evidence>
<reference evidence="24 25" key="1">
    <citation type="submission" date="2017-09" db="EMBL/GenBank/DDBJ databases">
        <title>Depth-based differentiation of microbial function through sediment-hosted aquifers and enrichment of novel symbionts in the deep terrestrial subsurface.</title>
        <authorList>
            <person name="Probst A.J."/>
            <person name="Ladd B."/>
            <person name="Jarett J.K."/>
            <person name="Geller-Mcgrath D.E."/>
            <person name="Sieber C.M."/>
            <person name="Emerson J.B."/>
            <person name="Anantharaman K."/>
            <person name="Thomas B.C."/>
            <person name="Malmstrom R."/>
            <person name="Stieglmeier M."/>
            <person name="Klingl A."/>
            <person name="Woyke T."/>
            <person name="Ryan C.M."/>
            <person name="Banfield J.F."/>
        </authorList>
    </citation>
    <scope>NUCLEOTIDE SEQUENCE [LARGE SCALE GENOMIC DNA]</scope>
    <source>
        <strain evidence="24">CG22_combo_CG10-13_8_21_14_all_38_20</strain>
    </source>
</reference>
<evidence type="ECO:0000256" key="19">
    <source>
        <dbReference type="ARBA" id="ARBA00044678"/>
    </source>
</evidence>
<dbReference type="CDD" id="cd00141">
    <property type="entry name" value="NT_POLXc"/>
    <property type="match status" value="1"/>
</dbReference>
<comment type="cofactor">
    <cofactor evidence="1">
        <name>Mg(2+)</name>
        <dbReference type="ChEBI" id="CHEBI:18420"/>
    </cofactor>
</comment>
<evidence type="ECO:0000256" key="11">
    <source>
        <dbReference type="ARBA" id="ARBA00022763"/>
    </source>
</evidence>
<keyword evidence="11" id="KW-0227">DNA damage</keyword>
<comment type="caution">
    <text evidence="24">The sequence shown here is derived from an EMBL/GenBank/DDBJ whole genome shotgun (WGS) entry which is preliminary data.</text>
</comment>
<dbReference type="PRINTS" id="PR00870">
    <property type="entry name" value="DNAPOLXBETA"/>
</dbReference>
<keyword evidence="7" id="KW-0237">DNA synthesis</keyword>
<evidence type="ECO:0000256" key="8">
    <source>
        <dbReference type="ARBA" id="ARBA00022679"/>
    </source>
</evidence>
<accession>A0A2H0BUJ5</accession>
<evidence type="ECO:0000256" key="4">
    <source>
        <dbReference type="ARBA" id="ARBA00012720"/>
    </source>
</evidence>
<comment type="catalytic activity">
    <reaction evidence="21">
        <text>DNA(n) + a 2'-deoxyribonucleoside 5'-triphosphate = DNA(n+1) + diphosphate</text>
        <dbReference type="Rhea" id="RHEA:22508"/>
        <dbReference type="Rhea" id="RHEA-COMP:17339"/>
        <dbReference type="Rhea" id="RHEA-COMP:17340"/>
        <dbReference type="ChEBI" id="CHEBI:33019"/>
        <dbReference type="ChEBI" id="CHEBI:61560"/>
        <dbReference type="ChEBI" id="CHEBI:173112"/>
        <dbReference type="EC" id="2.7.7.7"/>
    </reaction>
</comment>
<dbReference type="SMART" id="SM00278">
    <property type="entry name" value="HhH1"/>
    <property type="match status" value="3"/>
</dbReference>
<dbReference type="PANTHER" id="PTHR36928:SF1">
    <property type="entry name" value="PHOSPHATASE YCDX-RELATED"/>
    <property type="match status" value="1"/>
</dbReference>
<evidence type="ECO:0000256" key="12">
    <source>
        <dbReference type="ARBA" id="ARBA00022843"/>
    </source>
</evidence>
<dbReference type="GO" id="GO:0005829">
    <property type="term" value="C:cytosol"/>
    <property type="evidence" value="ECO:0007669"/>
    <property type="project" value="TreeGrafter"/>
</dbReference>
<evidence type="ECO:0000256" key="15">
    <source>
        <dbReference type="ARBA" id="ARBA00023204"/>
    </source>
</evidence>
<feature type="domain" description="Helix-hairpin-helix DNA-binding motif class 1" evidence="22">
    <location>
        <begin position="56"/>
        <end position="75"/>
    </location>
</feature>
<evidence type="ECO:0000256" key="14">
    <source>
        <dbReference type="ARBA" id="ARBA00023053"/>
    </source>
</evidence>
<dbReference type="EMBL" id="PCTA01000028">
    <property type="protein sequence ID" value="PIP61355.1"/>
    <property type="molecule type" value="Genomic_DNA"/>
</dbReference>
<keyword evidence="10" id="KW-0235">DNA replication</keyword>
<dbReference type="SUPFAM" id="SSF89550">
    <property type="entry name" value="PHP domain-like"/>
    <property type="match status" value="1"/>
</dbReference>
<dbReference type="GO" id="GO:0003887">
    <property type="term" value="F:DNA-directed DNA polymerase activity"/>
    <property type="evidence" value="ECO:0007669"/>
    <property type="project" value="UniProtKB-KW"/>
</dbReference>
<proteinExistence type="predicted"/>
<dbReference type="AlphaFoldDB" id="A0A2H0BUJ5"/>
<keyword evidence="14" id="KW-0915">Sodium</keyword>
<feature type="domain" description="DNA-directed DNA polymerase X" evidence="23">
    <location>
        <begin position="6"/>
        <end position="326"/>
    </location>
</feature>
<dbReference type="InterPro" id="IPR027421">
    <property type="entry name" value="DNA_pol_lamdba_lyase_dom_sf"/>
</dbReference>
<name>A0A2H0BUJ5_9BACT</name>
<dbReference type="InterPro" id="IPR022311">
    <property type="entry name" value="PolX-like"/>
</dbReference>
<dbReference type="Gene3D" id="3.20.20.140">
    <property type="entry name" value="Metal-dependent hydrolases"/>
    <property type="match status" value="1"/>
</dbReference>
<dbReference type="InterPro" id="IPR004013">
    <property type="entry name" value="PHP_dom"/>
</dbReference>
<evidence type="ECO:0000256" key="7">
    <source>
        <dbReference type="ARBA" id="ARBA00022634"/>
    </source>
</evidence>
<dbReference type="Pfam" id="PF14791">
    <property type="entry name" value="DNA_pol_B_thumb"/>
    <property type="match status" value="1"/>
</dbReference>
<dbReference type="InterPro" id="IPR010996">
    <property type="entry name" value="HHH_MUS81"/>
</dbReference>
<dbReference type="InterPro" id="IPR050243">
    <property type="entry name" value="PHP_phosphatase"/>
</dbReference>
<evidence type="ECO:0000313" key="24">
    <source>
        <dbReference type="EMBL" id="PIP61355.1"/>
    </source>
</evidence>
<dbReference type="EC" id="4.2.99.18" evidence="4"/>
<dbReference type="Gene3D" id="1.10.150.110">
    <property type="entry name" value="DNA polymerase beta, N-terminal domain-like"/>
    <property type="match status" value="1"/>
</dbReference>
<feature type="domain" description="Helix-hairpin-helix DNA-binding motif class 1" evidence="22">
    <location>
        <begin position="135"/>
        <end position="154"/>
    </location>
</feature>
<dbReference type="PANTHER" id="PTHR36928">
    <property type="entry name" value="PHOSPHATASE YCDX-RELATED"/>
    <property type="match status" value="1"/>
</dbReference>
<gene>
    <name evidence="24" type="ORF">COW99_04395</name>
</gene>
<evidence type="ECO:0000259" key="22">
    <source>
        <dbReference type="SMART" id="SM00278"/>
    </source>
</evidence>
<dbReference type="Pfam" id="PF14716">
    <property type="entry name" value="HHH_8"/>
    <property type="match status" value="1"/>
</dbReference>
<dbReference type="EC" id="2.7.7.7" evidence="3"/>
<evidence type="ECO:0000256" key="9">
    <source>
        <dbReference type="ARBA" id="ARBA00022695"/>
    </source>
</evidence>
<dbReference type="InterPro" id="IPR003583">
    <property type="entry name" value="Hlx-hairpin-Hlx_DNA-bd_motif"/>
</dbReference>
<comment type="function">
    <text evidence="20">Repair polymerase that plays a key role in base-excision repair. During this process, the damaged base is excised by specific DNA glycosylases, the DNA backbone is nicked at the abasic site by an apurinic/apyrimidic (AP) endonuclease, and POLB removes 5'-deoxyribose-phosphate from the preincised AP site acting as a 5'-deoxyribose-phosphate lyase (5'-dRP lyase); through its DNA polymerase activity, it adds one nucleotide to the 3' end of the arising single-nucleotide gap. Conducts 'gap-filling' DNA synthesis in a stepwise distributive fashion rather than in a processive fashion as for other DNA polymerases. It is also able to cleave sugar-phosphate bonds 3' to an intact AP site, acting as an AP lyase.</text>
</comment>